<dbReference type="AlphaFoldDB" id="A0A3N1ZWX3"/>
<reference evidence="1 2" key="1">
    <citation type="submission" date="2018-11" db="EMBL/GenBank/DDBJ databases">
        <title>Sequencing the genomes of 1000 actinobacteria strains.</title>
        <authorList>
            <person name="Klenk H.-P."/>
        </authorList>
    </citation>
    <scope>NUCLEOTIDE SEQUENCE [LARGE SCALE GENOMIC DNA]</scope>
    <source>
        <strain evidence="1 2">DSM 10546</strain>
    </source>
</reference>
<evidence type="ECO:0000313" key="1">
    <source>
        <dbReference type="EMBL" id="ROR55351.1"/>
    </source>
</evidence>
<accession>A0A3N1ZWX3</accession>
<organism evidence="1 2">
    <name type="scientific">Luteococcus japonicus</name>
    <dbReference type="NCBI Taxonomy" id="33984"/>
    <lineage>
        <taxon>Bacteria</taxon>
        <taxon>Bacillati</taxon>
        <taxon>Actinomycetota</taxon>
        <taxon>Actinomycetes</taxon>
        <taxon>Propionibacteriales</taxon>
        <taxon>Propionibacteriaceae</taxon>
        <taxon>Luteococcus</taxon>
    </lineage>
</organism>
<gene>
    <name evidence="1" type="ORF">EDD41_2615</name>
</gene>
<name>A0A3N1ZWX3_9ACTN</name>
<sequence length="108" mass="11647">MMLRDKAHTTPATCHDRLFAMTRELESHECTGKCNWHPTDEVVDAGRVFACEGCGSEWTPDLGWTPRNADGEVSLEVAAAKASLQARTAVDTQTQVREGNGGGGIGSW</sequence>
<dbReference type="Proteomes" id="UP000275749">
    <property type="component" value="Unassembled WGS sequence"/>
</dbReference>
<evidence type="ECO:0000313" key="2">
    <source>
        <dbReference type="Proteomes" id="UP000275749"/>
    </source>
</evidence>
<comment type="caution">
    <text evidence="1">The sequence shown here is derived from an EMBL/GenBank/DDBJ whole genome shotgun (WGS) entry which is preliminary data.</text>
</comment>
<protein>
    <submittedName>
        <fullName evidence="1">Uncharacterized protein</fullName>
    </submittedName>
</protein>
<proteinExistence type="predicted"/>
<dbReference type="EMBL" id="RKHG01000001">
    <property type="protein sequence ID" value="ROR55351.1"/>
    <property type="molecule type" value="Genomic_DNA"/>
</dbReference>